<evidence type="ECO:0000256" key="5">
    <source>
        <dbReference type="ARBA" id="ARBA00022023"/>
    </source>
</evidence>
<dbReference type="GO" id="GO:0046872">
    <property type="term" value="F:metal ion binding"/>
    <property type="evidence" value="ECO:0007669"/>
    <property type="project" value="UniProtKB-UniRule"/>
</dbReference>
<dbReference type="PANTHER" id="PTHR42944">
    <property type="entry name" value="ADENINE DNA GLYCOSYLASE"/>
    <property type="match status" value="1"/>
</dbReference>
<sequence length="359" mass="42087">MKYPYSQQFRQSLVEWFHREKRDLPWRRTKDPYKIWVSEVMLQQTRVDTVIPYYHRFIEKYPSIEALAYADEEELLKMWEGLGYYSRARNLQSGVKEVVEKYGGIVPNNRHDLQQLKGIGSYTAGAILSIAYNLPEHAVDGNVMRVLSRVLHITEDIALPKTRKTFEKAVEQLIHPEYPGDFNQALMDLGAMICTPTSPKCLLCPVREYCVSFMEGDADQLPIKSKKTKVKNEYYYVYIAVNDGKVLFERRHSDGLLANMWQFPMIFVEKSPEETGKSFEKTYNVKITKVLEEDFFEQKHVFSHLIWNLRCHLVEVKEIGPLGDMVQFVTLKEIEELPLPVPMIKIKNFLKQYIFKPLE</sequence>
<keyword evidence="17" id="KW-1185">Reference proteome</keyword>
<accession>A0A840PVU7</accession>
<dbReference type="SUPFAM" id="SSF48150">
    <property type="entry name" value="DNA-glycosylase"/>
    <property type="match status" value="1"/>
</dbReference>
<evidence type="ECO:0000313" key="17">
    <source>
        <dbReference type="Proteomes" id="UP000557217"/>
    </source>
</evidence>
<dbReference type="SMART" id="SM00525">
    <property type="entry name" value="FES"/>
    <property type="match status" value="1"/>
</dbReference>
<dbReference type="PROSITE" id="PS00764">
    <property type="entry name" value="ENDONUCLEASE_III_1"/>
    <property type="match status" value="1"/>
</dbReference>
<keyword evidence="13 14" id="KW-0326">Glycosidase</keyword>
<dbReference type="InterPro" id="IPR005760">
    <property type="entry name" value="A/G_AdeGlyc_MutY"/>
</dbReference>
<dbReference type="Pfam" id="PF00730">
    <property type="entry name" value="HhH-GPD"/>
    <property type="match status" value="1"/>
</dbReference>
<keyword evidence="12" id="KW-0234">DNA repair</keyword>
<feature type="domain" description="HhH-GPD" evidence="15">
    <location>
        <begin position="41"/>
        <end position="192"/>
    </location>
</feature>
<evidence type="ECO:0000256" key="2">
    <source>
        <dbReference type="ARBA" id="ARBA00002933"/>
    </source>
</evidence>
<dbReference type="Proteomes" id="UP000557217">
    <property type="component" value="Unassembled WGS sequence"/>
</dbReference>
<dbReference type="InterPro" id="IPR011257">
    <property type="entry name" value="DNA_glycosylase"/>
</dbReference>
<evidence type="ECO:0000256" key="7">
    <source>
        <dbReference type="ARBA" id="ARBA00022723"/>
    </source>
</evidence>
<evidence type="ECO:0000256" key="8">
    <source>
        <dbReference type="ARBA" id="ARBA00022763"/>
    </source>
</evidence>
<dbReference type="Pfam" id="PF00633">
    <property type="entry name" value="HHH"/>
    <property type="match status" value="1"/>
</dbReference>
<comment type="catalytic activity">
    <reaction evidence="1 14">
        <text>Hydrolyzes free adenine bases from 7,8-dihydro-8-oxoguanine:adenine mismatched double-stranded DNA, leaving an apurinic site.</text>
        <dbReference type="EC" id="3.2.2.31"/>
    </reaction>
</comment>
<evidence type="ECO:0000256" key="14">
    <source>
        <dbReference type="RuleBase" id="RU365096"/>
    </source>
</evidence>
<dbReference type="InterPro" id="IPR003651">
    <property type="entry name" value="Endonuclease3_FeS-loop_motif"/>
</dbReference>
<dbReference type="GO" id="GO:0051539">
    <property type="term" value="F:4 iron, 4 sulfur cluster binding"/>
    <property type="evidence" value="ECO:0007669"/>
    <property type="project" value="UniProtKB-UniRule"/>
</dbReference>
<dbReference type="Gene3D" id="1.10.340.30">
    <property type="entry name" value="Hypothetical protein, domain 2"/>
    <property type="match status" value="1"/>
</dbReference>
<dbReference type="PANTHER" id="PTHR42944:SF1">
    <property type="entry name" value="ADENINE DNA GLYCOSYLASE"/>
    <property type="match status" value="1"/>
</dbReference>
<dbReference type="FunFam" id="1.10.340.30:FF:000002">
    <property type="entry name" value="Adenine DNA glycosylase"/>
    <property type="match status" value="1"/>
</dbReference>
<dbReference type="AlphaFoldDB" id="A0A840PVU7"/>
<organism evidence="16 17">
    <name type="scientific">Ureibacillus thermosphaericus</name>
    <dbReference type="NCBI Taxonomy" id="51173"/>
    <lineage>
        <taxon>Bacteria</taxon>
        <taxon>Bacillati</taxon>
        <taxon>Bacillota</taxon>
        <taxon>Bacilli</taxon>
        <taxon>Bacillales</taxon>
        <taxon>Caryophanaceae</taxon>
        <taxon>Ureibacillus</taxon>
    </lineage>
</organism>
<name>A0A840PVU7_URETH</name>
<keyword evidence="7" id="KW-0479">Metal-binding</keyword>
<dbReference type="Gene3D" id="1.10.1670.10">
    <property type="entry name" value="Helix-hairpin-Helix base-excision DNA repair enzymes (C-terminal)"/>
    <property type="match status" value="1"/>
</dbReference>
<dbReference type="InterPro" id="IPR015797">
    <property type="entry name" value="NUDIX_hydrolase-like_dom_sf"/>
</dbReference>
<dbReference type="InterPro" id="IPR003265">
    <property type="entry name" value="HhH-GPD_domain"/>
</dbReference>
<dbReference type="SMART" id="SM00478">
    <property type="entry name" value="ENDO3c"/>
    <property type="match status" value="1"/>
</dbReference>
<dbReference type="Pfam" id="PF14815">
    <property type="entry name" value="NUDIX_4"/>
    <property type="match status" value="1"/>
</dbReference>
<dbReference type="GO" id="GO:0006284">
    <property type="term" value="P:base-excision repair"/>
    <property type="evidence" value="ECO:0007669"/>
    <property type="project" value="UniProtKB-UniRule"/>
</dbReference>
<dbReference type="InterPro" id="IPR004035">
    <property type="entry name" value="Endouclease-III_FeS-bd_BS"/>
</dbReference>
<keyword evidence="6" id="KW-0004">4Fe-4S</keyword>
<dbReference type="RefSeq" id="WP_168412753.1">
    <property type="nucleotide sequence ID" value="NZ_JAAXPW010000040.1"/>
</dbReference>
<dbReference type="CDD" id="cd00056">
    <property type="entry name" value="ENDO3c"/>
    <property type="match status" value="1"/>
</dbReference>
<evidence type="ECO:0000256" key="11">
    <source>
        <dbReference type="ARBA" id="ARBA00023014"/>
    </source>
</evidence>
<dbReference type="InterPro" id="IPR000445">
    <property type="entry name" value="HhH_motif"/>
</dbReference>
<keyword evidence="9 16" id="KW-0378">Hydrolase</keyword>
<evidence type="ECO:0000256" key="13">
    <source>
        <dbReference type="ARBA" id="ARBA00023295"/>
    </source>
</evidence>
<dbReference type="GO" id="GO:0000701">
    <property type="term" value="F:purine-specific mismatch base pair DNA N-glycosylase activity"/>
    <property type="evidence" value="ECO:0007669"/>
    <property type="project" value="UniProtKB-EC"/>
</dbReference>
<keyword evidence="10 14" id="KW-0408">Iron</keyword>
<dbReference type="SUPFAM" id="SSF55811">
    <property type="entry name" value="Nudix"/>
    <property type="match status" value="1"/>
</dbReference>
<dbReference type="GO" id="GO:0035485">
    <property type="term" value="F:adenine/guanine mispair binding"/>
    <property type="evidence" value="ECO:0007669"/>
    <property type="project" value="TreeGrafter"/>
</dbReference>
<dbReference type="InterPro" id="IPR023170">
    <property type="entry name" value="HhH_base_excis_C"/>
</dbReference>
<keyword evidence="11" id="KW-0411">Iron-sulfur</keyword>
<protein>
    <recommendedName>
        <fullName evidence="5 14">Adenine DNA glycosylase</fullName>
        <ecNumber evidence="4 14">3.2.2.31</ecNumber>
    </recommendedName>
</protein>
<evidence type="ECO:0000256" key="6">
    <source>
        <dbReference type="ARBA" id="ARBA00022485"/>
    </source>
</evidence>
<reference evidence="16 17" key="1">
    <citation type="submission" date="2020-08" db="EMBL/GenBank/DDBJ databases">
        <title>Genomic Encyclopedia of Type Strains, Phase IV (KMG-IV): sequencing the most valuable type-strain genomes for metagenomic binning, comparative biology and taxonomic classification.</title>
        <authorList>
            <person name="Goeker M."/>
        </authorList>
    </citation>
    <scope>NUCLEOTIDE SEQUENCE [LARGE SCALE GENOMIC DNA]</scope>
    <source>
        <strain evidence="16 17">DSM 10633</strain>
    </source>
</reference>
<evidence type="ECO:0000256" key="9">
    <source>
        <dbReference type="ARBA" id="ARBA00022801"/>
    </source>
</evidence>
<comment type="similarity">
    <text evidence="3 14">Belongs to the Nth/MutY family.</text>
</comment>
<dbReference type="Pfam" id="PF10576">
    <property type="entry name" value="EndIII_4Fe-2S"/>
    <property type="match status" value="1"/>
</dbReference>
<dbReference type="NCBIfam" id="TIGR01084">
    <property type="entry name" value="mutY"/>
    <property type="match status" value="1"/>
</dbReference>
<dbReference type="InterPro" id="IPR044298">
    <property type="entry name" value="MIG/MutY"/>
</dbReference>
<comment type="cofactor">
    <cofactor evidence="14">
        <name>[4Fe-4S] cluster</name>
        <dbReference type="ChEBI" id="CHEBI:49883"/>
    </cofactor>
    <text evidence="14">Binds 1 [4Fe-4S] cluster.</text>
</comment>
<dbReference type="GO" id="GO:0032357">
    <property type="term" value="F:oxidized purine DNA binding"/>
    <property type="evidence" value="ECO:0007669"/>
    <property type="project" value="TreeGrafter"/>
</dbReference>
<evidence type="ECO:0000256" key="1">
    <source>
        <dbReference type="ARBA" id="ARBA00000843"/>
    </source>
</evidence>
<dbReference type="InterPro" id="IPR029119">
    <property type="entry name" value="MutY_C"/>
</dbReference>
<keyword evidence="8 14" id="KW-0227">DNA damage</keyword>
<comment type="caution">
    <text evidence="16">The sequence shown here is derived from an EMBL/GenBank/DDBJ whole genome shotgun (WGS) entry which is preliminary data.</text>
</comment>
<proteinExistence type="inferred from homology"/>
<dbReference type="FunFam" id="1.10.1670.10:FF:000002">
    <property type="entry name" value="Adenine DNA glycosylase"/>
    <property type="match status" value="1"/>
</dbReference>
<dbReference type="GO" id="GO:0034039">
    <property type="term" value="F:8-oxo-7,8-dihydroguanine DNA N-glycosylase activity"/>
    <property type="evidence" value="ECO:0007669"/>
    <property type="project" value="TreeGrafter"/>
</dbReference>
<evidence type="ECO:0000256" key="10">
    <source>
        <dbReference type="ARBA" id="ARBA00023004"/>
    </source>
</evidence>
<dbReference type="GO" id="GO:0006298">
    <property type="term" value="P:mismatch repair"/>
    <property type="evidence" value="ECO:0007669"/>
    <property type="project" value="TreeGrafter"/>
</dbReference>
<evidence type="ECO:0000259" key="15">
    <source>
        <dbReference type="SMART" id="SM00478"/>
    </source>
</evidence>
<dbReference type="EMBL" id="JACHGZ010000005">
    <property type="protein sequence ID" value="MBB5148298.1"/>
    <property type="molecule type" value="Genomic_DNA"/>
</dbReference>
<dbReference type="CDD" id="cd03431">
    <property type="entry name" value="NUDIX_DNA_Glycosylase_C-MutY"/>
    <property type="match status" value="1"/>
</dbReference>
<dbReference type="EC" id="3.2.2.31" evidence="4 14"/>
<dbReference type="Gene3D" id="3.90.79.10">
    <property type="entry name" value="Nucleoside Triphosphate Pyrophosphohydrolase"/>
    <property type="match status" value="1"/>
</dbReference>
<comment type="function">
    <text evidence="2">Adenine glycosylase active on G-A mispairs. MutY also corrects error-prone DNA synthesis past GO lesions which are due to the oxidatively damaged form of guanine: 7,8-dihydro-8-oxoguanine (8-oxo-dGTP).</text>
</comment>
<gene>
    <name evidence="16" type="ORF">HNR36_000684</name>
</gene>
<evidence type="ECO:0000256" key="4">
    <source>
        <dbReference type="ARBA" id="ARBA00012045"/>
    </source>
</evidence>
<evidence type="ECO:0000313" key="16">
    <source>
        <dbReference type="EMBL" id="MBB5148298.1"/>
    </source>
</evidence>
<evidence type="ECO:0000256" key="3">
    <source>
        <dbReference type="ARBA" id="ARBA00008343"/>
    </source>
</evidence>
<evidence type="ECO:0000256" key="12">
    <source>
        <dbReference type="ARBA" id="ARBA00023204"/>
    </source>
</evidence>